<dbReference type="EMBL" id="QXDF01000002">
    <property type="protein sequence ID" value="RIA47488.1"/>
    <property type="molecule type" value="Genomic_DNA"/>
</dbReference>
<protein>
    <recommendedName>
        <fullName evidence="3">Helix-turn-helix protein</fullName>
    </recommendedName>
</protein>
<name>A0A397PEV1_9HYPH</name>
<dbReference type="Gene3D" id="1.10.260.40">
    <property type="entry name" value="lambda repressor-like DNA-binding domains"/>
    <property type="match status" value="1"/>
</dbReference>
<accession>A0A397PEV1</accession>
<comment type="caution">
    <text evidence="1">The sequence shown here is derived from an EMBL/GenBank/DDBJ whole genome shotgun (WGS) entry which is preliminary data.</text>
</comment>
<dbReference type="AlphaFoldDB" id="A0A397PEV1"/>
<evidence type="ECO:0008006" key="3">
    <source>
        <dbReference type="Google" id="ProtNLM"/>
    </source>
</evidence>
<organism evidence="1 2">
    <name type="scientific">Dichotomicrobium thermohalophilum</name>
    <dbReference type="NCBI Taxonomy" id="933063"/>
    <lineage>
        <taxon>Bacteria</taxon>
        <taxon>Pseudomonadati</taxon>
        <taxon>Pseudomonadota</taxon>
        <taxon>Alphaproteobacteria</taxon>
        <taxon>Hyphomicrobiales</taxon>
        <taxon>Hyphomicrobiaceae</taxon>
        <taxon>Dichotomicrobium</taxon>
    </lineage>
</organism>
<keyword evidence="2" id="KW-1185">Reference proteome</keyword>
<dbReference type="InterPro" id="IPR010982">
    <property type="entry name" value="Lambda_DNA-bd_dom_sf"/>
</dbReference>
<dbReference type="GO" id="GO:0003677">
    <property type="term" value="F:DNA binding"/>
    <property type="evidence" value="ECO:0007669"/>
    <property type="project" value="InterPro"/>
</dbReference>
<proteinExistence type="predicted"/>
<evidence type="ECO:0000313" key="2">
    <source>
        <dbReference type="Proteomes" id="UP000266273"/>
    </source>
</evidence>
<evidence type="ECO:0000313" key="1">
    <source>
        <dbReference type="EMBL" id="RIA47488.1"/>
    </source>
</evidence>
<dbReference type="Proteomes" id="UP000266273">
    <property type="component" value="Unassembled WGS sequence"/>
</dbReference>
<dbReference type="OrthoDB" id="4419620at2"/>
<sequence length="68" mass="7309">MALAGLGLSVREFADKAKVAPGTLTRLARGEKLQERTVSAIRQAFEEEGIEFIDANGGGPGVRLRKRV</sequence>
<reference evidence="1 2" key="1">
    <citation type="submission" date="2018-08" db="EMBL/GenBank/DDBJ databases">
        <title>Genomic Encyclopedia of Archaeal and Bacterial Type Strains, Phase II (KMG-II): from individual species to whole genera.</title>
        <authorList>
            <person name="Goeker M."/>
        </authorList>
    </citation>
    <scope>NUCLEOTIDE SEQUENCE [LARGE SCALE GENOMIC DNA]</scope>
    <source>
        <strain evidence="1 2">DSM 5002</strain>
    </source>
</reference>
<gene>
    <name evidence="1" type="ORF">BXY53_2041</name>
</gene>